<dbReference type="Proteomes" id="UP000284202">
    <property type="component" value="Unassembled WGS sequence"/>
</dbReference>
<dbReference type="Gene3D" id="3.90.1720.10">
    <property type="entry name" value="endopeptidase domain like (from Nostoc punctiforme)"/>
    <property type="match status" value="1"/>
</dbReference>
<keyword evidence="2" id="KW-0645">Protease</keyword>
<reference evidence="7" key="1">
    <citation type="submission" date="2018-09" db="EMBL/GenBank/DDBJ databases">
        <title>Acidovorax cavernicola nov. sp. isolated from Gruta de las Maravillas (Aracena, Spain).</title>
        <authorList>
            <person name="Jurado V."/>
            <person name="Gutierrez-Patricio S."/>
            <person name="Gonzalez-Pimentel J.L."/>
            <person name="Miller A.Z."/>
            <person name="Laiz L."/>
            <person name="Saiz-Jimenez C."/>
        </authorList>
    </citation>
    <scope>NUCLEOTIDE SEQUENCE [LARGE SCALE GENOMIC DNA]</scope>
    <source>
        <strain evidence="7">1011MAR3C25</strain>
    </source>
</reference>
<dbReference type="OrthoDB" id="6058745at2"/>
<name>A0A418T1R2_9RHOB</name>
<sequence length="148" mass="16551">MSWSNRFIGIPYEEFGRSRDGADCWGLACIIYREELGISLPEYLGDYASVEEHGEIAALIEDGATSPLWVPVEGPAIAFDIAVFRRGRLSTHVGIVIRHGLMIHMQGEDCAKLADYRGGAWGNRLKGHWRHVSRGVERPVQLVARAYQ</sequence>
<keyword evidence="7" id="KW-1185">Reference proteome</keyword>
<evidence type="ECO:0000256" key="2">
    <source>
        <dbReference type="ARBA" id="ARBA00022670"/>
    </source>
</evidence>
<dbReference type="GO" id="GO:0008234">
    <property type="term" value="F:cysteine-type peptidase activity"/>
    <property type="evidence" value="ECO:0007669"/>
    <property type="project" value="UniProtKB-KW"/>
</dbReference>
<comment type="caution">
    <text evidence="6">The sequence shown here is derived from an EMBL/GenBank/DDBJ whole genome shotgun (WGS) entry which is preliminary data.</text>
</comment>
<feature type="domain" description="NlpC/P60" evidence="5">
    <location>
        <begin position="1"/>
        <end position="132"/>
    </location>
</feature>
<proteinExistence type="inferred from homology"/>
<evidence type="ECO:0000256" key="1">
    <source>
        <dbReference type="ARBA" id="ARBA00007074"/>
    </source>
</evidence>
<comment type="similarity">
    <text evidence="1">Belongs to the peptidase C40 family.</text>
</comment>
<evidence type="ECO:0000313" key="7">
    <source>
        <dbReference type="Proteomes" id="UP000284202"/>
    </source>
</evidence>
<evidence type="ECO:0000313" key="6">
    <source>
        <dbReference type="EMBL" id="RJE87141.1"/>
    </source>
</evidence>
<keyword evidence="4" id="KW-0788">Thiol protease</keyword>
<dbReference type="InterPro" id="IPR038765">
    <property type="entry name" value="Papain-like_cys_pep_sf"/>
</dbReference>
<dbReference type="EMBL" id="QZCG01000003">
    <property type="protein sequence ID" value="RJE87141.1"/>
    <property type="molecule type" value="Genomic_DNA"/>
</dbReference>
<dbReference type="GO" id="GO:0006508">
    <property type="term" value="P:proteolysis"/>
    <property type="evidence" value="ECO:0007669"/>
    <property type="project" value="UniProtKB-KW"/>
</dbReference>
<evidence type="ECO:0000256" key="3">
    <source>
        <dbReference type="ARBA" id="ARBA00022801"/>
    </source>
</evidence>
<dbReference type="InterPro" id="IPR000064">
    <property type="entry name" value="NLP_P60_dom"/>
</dbReference>
<accession>A0A418T1R2</accession>
<gene>
    <name evidence="6" type="ORF">D3P04_05165</name>
</gene>
<dbReference type="SUPFAM" id="SSF54001">
    <property type="entry name" value="Cysteine proteinases"/>
    <property type="match status" value="1"/>
</dbReference>
<dbReference type="Pfam" id="PF00877">
    <property type="entry name" value="NLPC_P60"/>
    <property type="match status" value="1"/>
</dbReference>
<evidence type="ECO:0000256" key="4">
    <source>
        <dbReference type="ARBA" id="ARBA00022807"/>
    </source>
</evidence>
<dbReference type="AlphaFoldDB" id="A0A418T1R2"/>
<keyword evidence="3" id="KW-0378">Hydrolase</keyword>
<evidence type="ECO:0000259" key="5">
    <source>
        <dbReference type="PROSITE" id="PS51935"/>
    </source>
</evidence>
<dbReference type="PROSITE" id="PS51935">
    <property type="entry name" value="NLPC_P60"/>
    <property type="match status" value="1"/>
</dbReference>
<organism evidence="6 7">
    <name type="scientific">Paracoccus onubensis</name>
    <dbReference type="NCBI Taxonomy" id="1675788"/>
    <lineage>
        <taxon>Bacteria</taxon>
        <taxon>Pseudomonadati</taxon>
        <taxon>Pseudomonadota</taxon>
        <taxon>Alphaproteobacteria</taxon>
        <taxon>Rhodobacterales</taxon>
        <taxon>Paracoccaceae</taxon>
        <taxon>Paracoccus</taxon>
    </lineage>
</organism>
<dbReference type="RefSeq" id="WP_119746635.1">
    <property type="nucleotide sequence ID" value="NZ_QZCG01000003.1"/>
</dbReference>
<protein>
    <submittedName>
        <fullName evidence="6">Phage tail protein</fullName>
    </submittedName>
</protein>